<reference evidence="3" key="1">
    <citation type="journal article" date="2019" name="Int. J. Syst. Evol. Microbiol.">
        <title>The Global Catalogue of Microorganisms (GCM) 10K type strain sequencing project: providing services to taxonomists for standard genome sequencing and annotation.</title>
        <authorList>
            <consortium name="The Broad Institute Genomics Platform"/>
            <consortium name="The Broad Institute Genome Sequencing Center for Infectious Disease"/>
            <person name="Wu L."/>
            <person name="Ma J."/>
        </authorList>
    </citation>
    <scope>NUCLEOTIDE SEQUENCE [LARGE SCALE GENOMIC DNA]</scope>
    <source>
        <strain evidence="3">JCM 17442</strain>
    </source>
</reference>
<accession>A0ABP8E1P1</accession>
<proteinExistence type="predicted"/>
<protein>
    <submittedName>
        <fullName evidence="2">Uncharacterized protein</fullName>
    </submittedName>
</protein>
<evidence type="ECO:0000313" key="3">
    <source>
        <dbReference type="Proteomes" id="UP001501594"/>
    </source>
</evidence>
<dbReference type="Proteomes" id="UP001501594">
    <property type="component" value="Unassembled WGS sequence"/>
</dbReference>
<comment type="caution">
    <text evidence="2">The sequence shown here is derived from an EMBL/GenBank/DDBJ whole genome shotgun (WGS) entry which is preliminary data.</text>
</comment>
<evidence type="ECO:0000256" key="1">
    <source>
        <dbReference type="SAM" id="MobiDB-lite"/>
    </source>
</evidence>
<dbReference type="EMBL" id="BAABAU010000001">
    <property type="protein sequence ID" value="GAA4265914.1"/>
    <property type="molecule type" value="Genomic_DNA"/>
</dbReference>
<gene>
    <name evidence="2" type="ORF">GCM10022256_15260</name>
</gene>
<organism evidence="2 3">
    <name type="scientific">Frondihabitans peucedani</name>
    <dbReference type="NCBI Taxonomy" id="598626"/>
    <lineage>
        <taxon>Bacteria</taxon>
        <taxon>Bacillati</taxon>
        <taxon>Actinomycetota</taxon>
        <taxon>Actinomycetes</taxon>
        <taxon>Micrococcales</taxon>
        <taxon>Microbacteriaceae</taxon>
        <taxon>Frondihabitans</taxon>
    </lineage>
</organism>
<sequence>MWLVVWTPMTQAKVRIRTTSISYRRGAEGILRFYRRGCRTARALTHESGGQPEPPAARSRGTQLSNVAASITKR</sequence>
<feature type="region of interest" description="Disordered" evidence="1">
    <location>
        <begin position="44"/>
        <end position="74"/>
    </location>
</feature>
<name>A0ABP8E1P1_9MICO</name>
<evidence type="ECO:0000313" key="2">
    <source>
        <dbReference type="EMBL" id="GAA4265914.1"/>
    </source>
</evidence>
<keyword evidence="3" id="KW-1185">Reference proteome</keyword>
<feature type="compositionally biased region" description="Polar residues" evidence="1">
    <location>
        <begin position="60"/>
        <end position="74"/>
    </location>
</feature>